<name>A0AAU6PGK7_9GAMM</name>
<dbReference type="InterPro" id="IPR003593">
    <property type="entry name" value="AAA+_ATPase"/>
</dbReference>
<feature type="domain" description="AAA+ ATPase" evidence="2">
    <location>
        <begin position="256"/>
        <end position="547"/>
    </location>
</feature>
<dbReference type="EMBL" id="CP138327">
    <property type="protein sequence ID" value="WXU00145.1"/>
    <property type="molecule type" value="Genomic_DNA"/>
</dbReference>
<evidence type="ECO:0000259" key="2">
    <source>
        <dbReference type="SMART" id="SM00382"/>
    </source>
</evidence>
<reference evidence="3" key="1">
    <citation type="submission" date="2023-10" db="EMBL/GenBank/DDBJ databases">
        <title>The first scallop-associated chemosynthetic bacterial symbiont.</title>
        <authorList>
            <person name="Lin Y.-T."/>
            <person name="Sun J."/>
            <person name="Ip J.C.-H."/>
            <person name="He X."/>
            <person name="Gao Z.-M."/>
            <person name="Perez M."/>
            <person name="Xu T."/>
            <person name="Qian P.-Y."/>
            <person name="Qiu J.-W."/>
        </authorList>
    </citation>
    <scope>NUCLEOTIDE SEQUENCE</scope>
    <source>
        <strain evidence="3">Gill1</strain>
    </source>
</reference>
<dbReference type="InterPro" id="IPR052934">
    <property type="entry name" value="Methyl-DNA_Rec/Restrict_Enz"/>
</dbReference>
<proteinExistence type="predicted"/>
<protein>
    <recommendedName>
        <fullName evidence="2">AAA+ ATPase domain-containing protein</fullName>
    </recommendedName>
</protein>
<dbReference type="SUPFAM" id="SSF52540">
    <property type="entry name" value="P-loop containing nucleoside triphosphate hydrolases"/>
    <property type="match status" value="1"/>
</dbReference>
<dbReference type="PANTHER" id="PTHR37291:SF1">
    <property type="entry name" value="TYPE IV METHYL-DIRECTED RESTRICTION ENZYME ECOKMCRB SUBUNIT"/>
    <property type="match status" value="1"/>
</dbReference>
<dbReference type="InterPro" id="IPR027417">
    <property type="entry name" value="P-loop_NTPase"/>
</dbReference>
<dbReference type="SMART" id="SM00382">
    <property type="entry name" value="AAA"/>
    <property type="match status" value="1"/>
</dbReference>
<feature type="coiled-coil region" evidence="1">
    <location>
        <begin position="349"/>
        <end position="383"/>
    </location>
</feature>
<keyword evidence="1" id="KW-0175">Coiled coil</keyword>
<organism evidence="3">
    <name type="scientific">Catillopecten margaritatus gill symbiont</name>
    <dbReference type="NCBI Taxonomy" id="3083288"/>
    <lineage>
        <taxon>Bacteria</taxon>
        <taxon>Pseudomonadati</taxon>
        <taxon>Pseudomonadota</taxon>
        <taxon>Gammaproteobacteria</taxon>
        <taxon>sulfur-oxidizing symbionts</taxon>
    </lineage>
</organism>
<dbReference type="InterPro" id="IPR011704">
    <property type="entry name" value="ATPase_dyneun-rel_AAA"/>
</dbReference>
<dbReference type="Pfam" id="PF07728">
    <property type="entry name" value="AAA_5"/>
    <property type="match status" value="1"/>
</dbReference>
<dbReference type="AlphaFoldDB" id="A0AAU6PGK7"/>
<evidence type="ECO:0000256" key="1">
    <source>
        <dbReference type="SAM" id="Coils"/>
    </source>
</evidence>
<gene>
    <name evidence="3" type="ORF">Ctma_0856</name>
</gene>
<dbReference type="GO" id="GO:0016887">
    <property type="term" value="F:ATP hydrolysis activity"/>
    <property type="evidence" value="ECO:0007669"/>
    <property type="project" value="InterPro"/>
</dbReference>
<dbReference type="GO" id="GO:0005524">
    <property type="term" value="F:ATP binding"/>
    <property type="evidence" value="ECO:0007669"/>
    <property type="project" value="InterPro"/>
</dbReference>
<dbReference type="Gene3D" id="3.40.50.300">
    <property type="entry name" value="P-loop containing nucleotide triphosphate hydrolases"/>
    <property type="match status" value="1"/>
</dbReference>
<sequence>MNFKEYCIKTGMVATSSNSYNSIKNKGLEALRNIIENSDQYDEVRLLDIFLANKNDYKVAFKTERNNVIDCFQDFVSVGKKYLEYKGSLSEINIWKISHGNEDTKNMRHEWFENNQISLHKNTRSMLGIDKTQADFFRNDLKIGDIVFICHSNDIKRLAKVTSEILNPADDWICREYMTLDTLDGDNKYSGTNKWWTPDANTTFQSVKKSEYCNFENWILEPFFNKTLQDIGINSTCDKATKIKGKSENIMNKNTPSLNQILYGPPGTGKTYSTVEYALKILGAEDRKDEIKSIGQLQEAFGSQVEFVTFHQSFSYEDFVEGLKANSDGDKLTYDVESGIFKTICENAKKSGNNSLEKLNKAIQKLREQVEEESLRLKTLSKGKEFSLTVQNKSGFYAKPDAGESSNPVNVVSIEAFYKNPKLIEQNSGAIFKSYVLPVVKYMKENFNLQDYEETEDQKPHVLIIDEINRGNISRIFGELITLIEGSKRTGNNEEISVQLPYSKTPFSVPNNLYIIGTMNTADRSLTLMDTALRRRFDFVEMLPDADLVKGNFDNIDVQKILKTINQRIEVLYDKEHLIGHSFLMYIDSLEELRNTFKNKILPLLEEYFYDDFSKIKAVLNDKDNRFYQEVKQDENLFADMEVEYNKEQKIYNRQSCDELTADNFINIYNNIPEPKNA</sequence>
<evidence type="ECO:0000313" key="3">
    <source>
        <dbReference type="EMBL" id="WXU00145.1"/>
    </source>
</evidence>
<dbReference type="PANTHER" id="PTHR37291">
    <property type="entry name" value="5-METHYLCYTOSINE-SPECIFIC RESTRICTION ENZYME B"/>
    <property type="match status" value="1"/>
</dbReference>
<accession>A0AAU6PGK7</accession>